<dbReference type="PANTHER" id="PTHR46211:SF14">
    <property type="entry name" value="GLYCEROPHOSPHODIESTER PHOSPHODIESTERASE"/>
    <property type="match status" value="1"/>
</dbReference>
<dbReference type="SUPFAM" id="SSF51695">
    <property type="entry name" value="PLC-like phosphodiesterases"/>
    <property type="match status" value="1"/>
</dbReference>
<dbReference type="InterPro" id="IPR030395">
    <property type="entry name" value="GP_PDE_dom"/>
</dbReference>
<dbReference type="Proteomes" id="UP000326924">
    <property type="component" value="Unassembled WGS sequence"/>
</dbReference>
<dbReference type="OrthoDB" id="1058301at2759"/>
<dbReference type="Pfam" id="PF03009">
    <property type="entry name" value="GDPD"/>
    <property type="match status" value="1"/>
</dbReference>
<dbReference type="PROSITE" id="PS51704">
    <property type="entry name" value="GP_PDE"/>
    <property type="match status" value="1"/>
</dbReference>
<keyword evidence="3" id="KW-1185">Reference proteome</keyword>
<accession>A0A5J5EZ14</accession>
<dbReference type="InterPro" id="IPR017946">
    <property type="entry name" value="PLC-like_Pdiesterase_TIM-brl"/>
</dbReference>
<comment type="caution">
    <text evidence="2">The sequence shown here is derived from an EMBL/GenBank/DDBJ whole genome shotgun (WGS) entry which is preliminary data.</text>
</comment>
<dbReference type="AlphaFoldDB" id="A0A5J5EZ14"/>
<dbReference type="PANTHER" id="PTHR46211">
    <property type="entry name" value="GLYCEROPHOSPHORYL DIESTER PHOSPHODIESTERASE"/>
    <property type="match status" value="1"/>
</dbReference>
<name>A0A5J5EZ14_9PEZI</name>
<organism evidence="2 3">
    <name type="scientific">Sphaerosporella brunnea</name>
    <dbReference type="NCBI Taxonomy" id="1250544"/>
    <lineage>
        <taxon>Eukaryota</taxon>
        <taxon>Fungi</taxon>
        <taxon>Dikarya</taxon>
        <taxon>Ascomycota</taxon>
        <taxon>Pezizomycotina</taxon>
        <taxon>Pezizomycetes</taxon>
        <taxon>Pezizales</taxon>
        <taxon>Pyronemataceae</taxon>
        <taxon>Sphaerosporella</taxon>
    </lineage>
</organism>
<reference evidence="2 3" key="1">
    <citation type="submission" date="2019-09" db="EMBL/GenBank/DDBJ databases">
        <title>Draft genome of the ectomycorrhizal ascomycete Sphaerosporella brunnea.</title>
        <authorList>
            <consortium name="DOE Joint Genome Institute"/>
            <person name="Benucci G.M."/>
            <person name="Marozzi G."/>
            <person name="Antonielli L."/>
            <person name="Sanchez S."/>
            <person name="Marco P."/>
            <person name="Wang X."/>
            <person name="Falini L.B."/>
            <person name="Barry K."/>
            <person name="Haridas S."/>
            <person name="Lipzen A."/>
            <person name="Labutti K."/>
            <person name="Grigoriev I.V."/>
            <person name="Murat C."/>
            <person name="Martin F."/>
            <person name="Albertini E."/>
            <person name="Donnini D."/>
            <person name="Bonito G."/>
        </authorList>
    </citation>
    <scope>NUCLEOTIDE SEQUENCE [LARGE SCALE GENOMIC DNA]</scope>
    <source>
        <strain evidence="2 3">Sb_GMNB300</strain>
    </source>
</reference>
<evidence type="ECO:0000313" key="2">
    <source>
        <dbReference type="EMBL" id="KAA8907849.1"/>
    </source>
</evidence>
<protein>
    <submittedName>
        <fullName evidence="2">PLC-like phosphodiesterase</fullName>
    </submittedName>
</protein>
<sequence length="356" mass="38880">MVNAGKLTAIFLGYHAASCTAPIIPLTAEQQNLVWSEEKPLQVQAHRGGAGMHAESTLYSFAYAIDIGADVIEMDVPVVWHDFAIEADKCFDTVPGANYVGQFIANLTLANLKTLDCGSQQSEGHKQAKLYPGAQVQTLEEVLEFVQCYSRDENLQINLETKVDIRFPTFTPPVEVYIDNVVPVLKKHGMFERTILQSFDWRSIAGIKKKFPDSRVGALIDETLVDMVEGIWGMDWISAAHKLGAEVISPHHGSPNATGDAGGTISQPDYVPFTTRQLVEKAHSLGMMVTPWTVDDESTIQKVILGVISNYPLRVGWVASHLGYTLGIRPGPIKPGQHIIAQCLAKGGSLIHQGPP</sequence>
<evidence type="ECO:0000259" key="1">
    <source>
        <dbReference type="PROSITE" id="PS51704"/>
    </source>
</evidence>
<dbReference type="GO" id="GO:0006629">
    <property type="term" value="P:lipid metabolic process"/>
    <property type="evidence" value="ECO:0007669"/>
    <property type="project" value="InterPro"/>
</dbReference>
<gene>
    <name evidence="2" type="ORF">FN846DRAFT_889734</name>
</gene>
<dbReference type="InParanoid" id="A0A5J5EZ14"/>
<dbReference type="GO" id="GO:0008081">
    <property type="term" value="F:phosphoric diester hydrolase activity"/>
    <property type="evidence" value="ECO:0007669"/>
    <property type="project" value="InterPro"/>
</dbReference>
<dbReference type="Gene3D" id="3.20.20.190">
    <property type="entry name" value="Phosphatidylinositol (PI) phosphodiesterase"/>
    <property type="match status" value="1"/>
</dbReference>
<dbReference type="EMBL" id="VXIS01000075">
    <property type="protein sequence ID" value="KAA8907849.1"/>
    <property type="molecule type" value="Genomic_DNA"/>
</dbReference>
<evidence type="ECO:0000313" key="3">
    <source>
        <dbReference type="Proteomes" id="UP000326924"/>
    </source>
</evidence>
<feature type="domain" description="GP-PDE" evidence="1">
    <location>
        <begin position="41"/>
        <end position="330"/>
    </location>
</feature>
<proteinExistence type="predicted"/>